<dbReference type="GeneID" id="94370235"/>
<organism evidence="2 3">
    <name type="scientific">Mesonia mobilis</name>
    <dbReference type="NCBI Taxonomy" id="369791"/>
    <lineage>
        <taxon>Bacteria</taxon>
        <taxon>Pseudomonadati</taxon>
        <taxon>Bacteroidota</taxon>
        <taxon>Flavobacteriia</taxon>
        <taxon>Flavobacteriales</taxon>
        <taxon>Flavobacteriaceae</taxon>
        <taxon>Mesonia</taxon>
    </lineage>
</organism>
<protein>
    <submittedName>
        <fullName evidence="2">Membrane protein</fullName>
    </submittedName>
</protein>
<accession>A0ABQ3C078</accession>
<dbReference type="Pfam" id="PF07244">
    <property type="entry name" value="POTRA"/>
    <property type="match status" value="1"/>
</dbReference>
<dbReference type="InterPro" id="IPR010827">
    <property type="entry name" value="BamA/TamA_POTRA"/>
</dbReference>
<comment type="caution">
    <text evidence="2">The sequence shown here is derived from an EMBL/GenBank/DDBJ whole genome shotgun (WGS) entry which is preliminary data.</text>
</comment>
<proteinExistence type="predicted"/>
<gene>
    <name evidence="2" type="ORF">GCM10008088_25690</name>
</gene>
<name>A0ABQ3C078_9FLAO</name>
<dbReference type="EMBL" id="BMWY01000008">
    <property type="protein sequence ID" value="GGZ63086.1"/>
    <property type="molecule type" value="Genomic_DNA"/>
</dbReference>
<evidence type="ECO:0000313" key="2">
    <source>
        <dbReference type="EMBL" id="GGZ63086.1"/>
    </source>
</evidence>
<sequence length="471" mass="54764">MNFKNRIERLQIHIPDSIQKELPEYLKDKKLFKIPFNQIETFLNKLNEEIANQGKPFNSLQLKKINILNQNTAKAILTINKTQQRTLDKIVIKGYEEFPKSYLKNFLNLKTGKTFNKKLIDKKLNELSEIDFARSTREPEVLFTKDSTTLYLYLEKRNSNNFDGFLGFSNEENSNNLTLNGYINVNLNNNLNFGESLNIEYKNNGEEFSYFFAKAKLPFLFNTPISPEASISITNQDSTFTTNQQTIGLNYQVSPKINIKTSYLYENSNFLQEDNNTTIETNEDYEASFLNIELSYQKRSQYKTFQYNTNASINLGTGNRKTSSTNNKQQRIQLDAEKIFSLNYRNHIYIANHSGFINSNNYIDNELFRTGGIKTLRGFQENSLVGELFSFFNTEYRYLLDQNLYANSIFDFGRIENKNQNLQNTVYSFGFGIGLETNSGLLKLIFANGKTDEQNFEFRNTKVHLSLTTFF</sequence>
<keyword evidence="3" id="KW-1185">Reference proteome</keyword>
<dbReference type="Proteomes" id="UP000615593">
    <property type="component" value="Unassembled WGS sequence"/>
</dbReference>
<reference evidence="3" key="1">
    <citation type="journal article" date="2019" name="Int. J. Syst. Evol. Microbiol.">
        <title>The Global Catalogue of Microorganisms (GCM) 10K type strain sequencing project: providing services to taxonomists for standard genome sequencing and annotation.</title>
        <authorList>
            <consortium name="The Broad Institute Genomics Platform"/>
            <consortium name="The Broad Institute Genome Sequencing Center for Infectious Disease"/>
            <person name="Wu L."/>
            <person name="Ma J."/>
        </authorList>
    </citation>
    <scope>NUCLEOTIDE SEQUENCE [LARGE SCALE GENOMIC DNA]</scope>
    <source>
        <strain evidence="3">KCTC 12708</strain>
    </source>
</reference>
<dbReference type="SUPFAM" id="SSF56925">
    <property type="entry name" value="OMPA-like"/>
    <property type="match status" value="1"/>
</dbReference>
<dbReference type="Gene3D" id="2.40.160.50">
    <property type="entry name" value="membrane protein fhac: a member of the omp85/tpsb transporter family"/>
    <property type="match status" value="1"/>
</dbReference>
<dbReference type="RefSeq" id="WP_051191349.1">
    <property type="nucleotide sequence ID" value="NZ_BMWY01000008.1"/>
</dbReference>
<evidence type="ECO:0000313" key="3">
    <source>
        <dbReference type="Proteomes" id="UP000615593"/>
    </source>
</evidence>
<dbReference type="InterPro" id="IPR011250">
    <property type="entry name" value="OMP/PagP_B-barrel"/>
</dbReference>
<evidence type="ECO:0000259" key="1">
    <source>
        <dbReference type="Pfam" id="PF07244"/>
    </source>
</evidence>
<feature type="domain" description="POTRA" evidence="1">
    <location>
        <begin position="88"/>
        <end position="141"/>
    </location>
</feature>